<dbReference type="Pfam" id="PF07857">
    <property type="entry name" value="TMEM144"/>
    <property type="match status" value="1"/>
</dbReference>
<keyword evidence="3 6" id="KW-0812">Transmembrane</keyword>
<evidence type="ECO:0000256" key="3">
    <source>
        <dbReference type="ARBA" id="ARBA00022692"/>
    </source>
</evidence>
<feature type="transmembrane region" description="Helical" evidence="6">
    <location>
        <begin position="406"/>
        <end position="426"/>
    </location>
</feature>
<dbReference type="InterPro" id="IPR012435">
    <property type="entry name" value="TMEM144"/>
</dbReference>
<evidence type="ECO:0000256" key="7">
    <source>
        <dbReference type="SAM" id="SignalP"/>
    </source>
</evidence>
<dbReference type="EnsemblMetazoa" id="XM_038200926.1">
    <property type="protein sequence ID" value="XP_038056854.1"/>
    <property type="gene ID" value="LOC119728621"/>
</dbReference>
<evidence type="ECO:0000256" key="1">
    <source>
        <dbReference type="ARBA" id="ARBA00004141"/>
    </source>
</evidence>
<organism evidence="8 9">
    <name type="scientific">Patiria miniata</name>
    <name type="common">Bat star</name>
    <name type="synonym">Asterina miniata</name>
    <dbReference type="NCBI Taxonomy" id="46514"/>
    <lineage>
        <taxon>Eukaryota</taxon>
        <taxon>Metazoa</taxon>
        <taxon>Echinodermata</taxon>
        <taxon>Eleutherozoa</taxon>
        <taxon>Asterozoa</taxon>
        <taxon>Asteroidea</taxon>
        <taxon>Valvatacea</taxon>
        <taxon>Valvatida</taxon>
        <taxon>Asterinidae</taxon>
        <taxon>Patiria</taxon>
    </lineage>
</organism>
<dbReference type="EnsemblMetazoa" id="XM_038200925.1">
    <property type="protein sequence ID" value="XP_038056853.1"/>
    <property type="gene ID" value="LOC119728621"/>
</dbReference>
<dbReference type="GO" id="GO:0015144">
    <property type="term" value="F:carbohydrate transmembrane transporter activity"/>
    <property type="evidence" value="ECO:0007669"/>
    <property type="project" value="InterPro"/>
</dbReference>
<protein>
    <recommendedName>
        <fullName evidence="10">Transmembrane protein 144</fullName>
    </recommendedName>
</protein>
<feature type="transmembrane region" description="Helical" evidence="6">
    <location>
        <begin position="316"/>
        <end position="337"/>
    </location>
</feature>
<accession>A0A913ZZH2</accession>
<dbReference type="GeneID" id="119728621"/>
<keyword evidence="4 6" id="KW-1133">Transmembrane helix</keyword>
<dbReference type="RefSeq" id="XP_038056853.1">
    <property type="nucleotide sequence ID" value="XM_038200925.1"/>
</dbReference>
<evidence type="ECO:0000256" key="5">
    <source>
        <dbReference type="ARBA" id="ARBA00023136"/>
    </source>
</evidence>
<evidence type="ECO:0000256" key="6">
    <source>
        <dbReference type="SAM" id="Phobius"/>
    </source>
</evidence>
<evidence type="ECO:0000313" key="8">
    <source>
        <dbReference type="EnsemblMetazoa" id="XP_038056854.1"/>
    </source>
</evidence>
<dbReference type="PANTHER" id="PTHR16119">
    <property type="entry name" value="TRANSMEMBRANE PROTEIN 144"/>
    <property type="match status" value="1"/>
</dbReference>
<keyword evidence="5 6" id="KW-0472">Membrane</keyword>
<dbReference type="OMA" id="MFFQWIV"/>
<dbReference type="InterPro" id="IPR010651">
    <property type="entry name" value="Sugar_transport"/>
</dbReference>
<evidence type="ECO:0000256" key="2">
    <source>
        <dbReference type="ARBA" id="ARBA00005731"/>
    </source>
</evidence>
<evidence type="ECO:0000256" key="4">
    <source>
        <dbReference type="ARBA" id="ARBA00022989"/>
    </source>
</evidence>
<keyword evidence="7" id="KW-0732">Signal</keyword>
<evidence type="ECO:0000313" key="9">
    <source>
        <dbReference type="Proteomes" id="UP000887568"/>
    </source>
</evidence>
<name>A0A913ZZH2_PATMI</name>
<comment type="similarity">
    <text evidence="2">Belongs to the TMEM144 family.</text>
</comment>
<feature type="transmembrane region" description="Helical" evidence="6">
    <location>
        <begin position="104"/>
        <end position="123"/>
    </location>
</feature>
<sequence>MAVLMKWSSLGVLMLMVVLLSCFTGSSSGFDIDAHDVKTDADGKAFLLDEQDDFTWDDLSSDSAKNNTGVSSTAVGFIGAAVAVLFFGSNLVPIKKADTGDGMFYQWIDGIAIWQVGLIVNLVRGSPPFYPLAMLGGFLWTTGNVTVVPIIKTIGLSLGILIWGSLNLLTGWASGHFGLFGINKDKLHNPAFNYIGVSLAMLRIVVLLFIRPTVLTEPVDESRETYVAHDDSQHLQTTPLLADTRQKQSDSSNAVYTPIERPKDSSWVDKLSPLQKRVVGVVMAIFAGCLYGFNFVPCIWVQDNVDGASQNGLDYVFAHFCGICLTSSVYFMLYCIYMRNRPQIGVGVVIPSVVSGVMWGIAQSGWFIANFNLSESVSFPIITTGPGIIASLWGVLLFGEIRGVRNLLVLGLAFAITITGAVFTALSK</sequence>
<proteinExistence type="inferred from homology"/>
<feature type="transmembrane region" description="Helical" evidence="6">
    <location>
        <begin position="158"/>
        <end position="179"/>
    </location>
</feature>
<keyword evidence="9" id="KW-1185">Reference proteome</keyword>
<feature type="transmembrane region" description="Helical" evidence="6">
    <location>
        <begin position="344"/>
        <end position="369"/>
    </location>
</feature>
<feature type="chain" id="PRO_5038324085" description="Transmembrane protein 144" evidence="7">
    <location>
        <begin position="30"/>
        <end position="428"/>
    </location>
</feature>
<feature type="transmembrane region" description="Helical" evidence="6">
    <location>
        <begin position="381"/>
        <end position="399"/>
    </location>
</feature>
<dbReference type="RefSeq" id="XP_038056854.1">
    <property type="nucleotide sequence ID" value="XM_038200926.1"/>
</dbReference>
<dbReference type="AlphaFoldDB" id="A0A913ZZH2"/>
<feature type="transmembrane region" description="Helical" evidence="6">
    <location>
        <begin position="191"/>
        <end position="210"/>
    </location>
</feature>
<dbReference type="OrthoDB" id="426527at2759"/>
<dbReference type="PROSITE" id="PS51257">
    <property type="entry name" value="PROKAR_LIPOPROTEIN"/>
    <property type="match status" value="1"/>
</dbReference>
<dbReference type="PANTHER" id="PTHR16119:SF17">
    <property type="entry name" value="TRANSMEMBRANE PROTEIN 144"/>
    <property type="match status" value="1"/>
</dbReference>
<reference evidence="8" key="1">
    <citation type="submission" date="2022-11" db="UniProtKB">
        <authorList>
            <consortium name="EnsemblMetazoa"/>
        </authorList>
    </citation>
    <scope>IDENTIFICATION</scope>
</reference>
<feature type="transmembrane region" description="Helical" evidence="6">
    <location>
        <begin position="70"/>
        <end position="92"/>
    </location>
</feature>
<evidence type="ECO:0008006" key="10">
    <source>
        <dbReference type="Google" id="ProtNLM"/>
    </source>
</evidence>
<feature type="transmembrane region" description="Helical" evidence="6">
    <location>
        <begin position="129"/>
        <end position="151"/>
    </location>
</feature>
<dbReference type="Proteomes" id="UP000887568">
    <property type="component" value="Unplaced"/>
</dbReference>
<dbReference type="GO" id="GO:0016020">
    <property type="term" value="C:membrane"/>
    <property type="evidence" value="ECO:0007669"/>
    <property type="project" value="UniProtKB-SubCell"/>
</dbReference>
<comment type="subcellular location">
    <subcellularLocation>
        <location evidence="1">Membrane</location>
        <topology evidence="1">Multi-pass membrane protein</topology>
    </subcellularLocation>
</comment>
<feature type="transmembrane region" description="Helical" evidence="6">
    <location>
        <begin position="278"/>
        <end position="296"/>
    </location>
</feature>
<feature type="signal peptide" evidence="7">
    <location>
        <begin position="1"/>
        <end position="29"/>
    </location>
</feature>